<evidence type="ECO:0000259" key="7">
    <source>
        <dbReference type="PROSITE" id="PS50048"/>
    </source>
</evidence>
<evidence type="ECO:0000256" key="2">
    <source>
        <dbReference type="ARBA" id="ARBA00023015"/>
    </source>
</evidence>
<evidence type="ECO:0000256" key="5">
    <source>
        <dbReference type="ARBA" id="ARBA00023242"/>
    </source>
</evidence>
<dbReference type="STRING" id="5601.A0A0D2CVV0"/>
<dbReference type="InterPro" id="IPR001138">
    <property type="entry name" value="Zn2Cys6_DnaBD"/>
</dbReference>
<dbReference type="GO" id="GO:0008270">
    <property type="term" value="F:zinc ion binding"/>
    <property type="evidence" value="ECO:0007669"/>
    <property type="project" value="InterPro"/>
</dbReference>
<organism evidence="8 9">
    <name type="scientific">Phialophora macrospora</name>
    <dbReference type="NCBI Taxonomy" id="1851006"/>
    <lineage>
        <taxon>Eukaryota</taxon>
        <taxon>Fungi</taxon>
        <taxon>Dikarya</taxon>
        <taxon>Ascomycota</taxon>
        <taxon>Pezizomycotina</taxon>
        <taxon>Eurotiomycetes</taxon>
        <taxon>Chaetothyriomycetidae</taxon>
        <taxon>Chaetothyriales</taxon>
        <taxon>Herpotrichiellaceae</taxon>
        <taxon>Phialophora</taxon>
    </lineage>
</organism>
<keyword evidence="2" id="KW-0805">Transcription regulation</keyword>
<dbReference type="Pfam" id="PF11951">
    <property type="entry name" value="Fungal_trans_2"/>
    <property type="match status" value="1"/>
</dbReference>
<accession>A0A0D2CVV0</accession>
<feature type="region of interest" description="Disordered" evidence="6">
    <location>
        <begin position="163"/>
        <end position="182"/>
    </location>
</feature>
<dbReference type="AlphaFoldDB" id="A0A0D2CVV0"/>
<evidence type="ECO:0000313" key="8">
    <source>
        <dbReference type="EMBL" id="KIW69286.1"/>
    </source>
</evidence>
<dbReference type="PANTHER" id="PTHR37534:SF46">
    <property type="entry name" value="ZN(II)2CYS6 TRANSCRIPTION FACTOR (EUROFUNG)"/>
    <property type="match status" value="1"/>
</dbReference>
<reference evidence="8 9" key="1">
    <citation type="submission" date="2015-01" db="EMBL/GenBank/DDBJ databases">
        <title>The Genome Sequence of Capronia semiimmersa CBS27337.</title>
        <authorList>
            <consortium name="The Broad Institute Genomics Platform"/>
            <person name="Cuomo C."/>
            <person name="de Hoog S."/>
            <person name="Gorbushina A."/>
            <person name="Stielow B."/>
            <person name="Teixiera M."/>
            <person name="Abouelleil A."/>
            <person name="Chapman S.B."/>
            <person name="Priest M."/>
            <person name="Young S.K."/>
            <person name="Wortman J."/>
            <person name="Nusbaum C."/>
            <person name="Birren B."/>
        </authorList>
    </citation>
    <scope>NUCLEOTIDE SEQUENCE [LARGE SCALE GENOMIC DNA]</scope>
    <source>
        <strain evidence="8 9">CBS 27337</strain>
    </source>
</reference>
<dbReference type="PANTHER" id="PTHR37534">
    <property type="entry name" value="TRANSCRIPTIONAL ACTIVATOR PROTEIN UGA3"/>
    <property type="match status" value="1"/>
</dbReference>
<comment type="subcellular location">
    <subcellularLocation>
        <location evidence="1">Nucleus</location>
    </subcellularLocation>
</comment>
<sequence>MTKTGATRPRFAAFAPTDCHTCLSRQRQCDKQRPYCSTCLDEGLKCGGYATSLLWHQCRAYSGKQSRWHGQHSASPRPAVDLHKPQARSPPVATRTFRFVERRNRRARQPRKDTSTQPTTPINPQELEPLEVASLSIDQDTGFSATIDIDSFLDNFQPEIHLRDERGEGSDPSVPASETGQTWSALENESCPVSNHIIDPDAVSFGITSVQPASPGLSPCSMTFGPDGFLTFKWPDLGCNDRQDPPDSLSVATDMSANQQQEILLKHYDTDLCVLPLTSDMRLNPFRIRGFGREDSQLLLHSISALSSQHQVNLGKTQSSEASHKRSQAYSMLSDALQSGQLGTQDSSLLAAILILMTLDCTISALGNWSEHIRRAVTVFEAWGGPSALNTPRLRSQASMLVWWDATLAMMSRQGTKLSSAYFRHLVQHEKTDRWSFYELTGCPTELLILLVRLAEMAHAKEMAESMECLTFDVKSVLDIERQLLEWNSGYGEDQRHFLEQIIGQGDESEPGNGGTNKTRTAEDEMDEQEDYRRQQDDYHCSEAWRYALLLYIQRVFRWDRGSHQRPAAILPLVCKIFEHCRNCRKTSQVQKQLLLPVFLAGAEARDKDLQDTARAYCLWWGARSRYGMFYSVSCLLEEFWALESSKDGHPRWWGSFLNAKSSSGKAEDLAAMQFLFG</sequence>
<dbReference type="SUPFAM" id="SSF57701">
    <property type="entry name" value="Zn2/Cys6 DNA-binding domain"/>
    <property type="match status" value="1"/>
</dbReference>
<keyword evidence="5" id="KW-0539">Nucleus</keyword>
<dbReference type="Pfam" id="PF00172">
    <property type="entry name" value="Zn_clus"/>
    <property type="match status" value="1"/>
</dbReference>
<proteinExistence type="predicted"/>
<dbReference type="HOGENOM" id="CLU_028540_1_1_1"/>
<evidence type="ECO:0000256" key="4">
    <source>
        <dbReference type="ARBA" id="ARBA00023163"/>
    </source>
</evidence>
<dbReference type="InterPro" id="IPR021858">
    <property type="entry name" value="Fun_TF"/>
</dbReference>
<dbReference type="InterPro" id="IPR036864">
    <property type="entry name" value="Zn2-C6_fun-type_DNA-bd_sf"/>
</dbReference>
<feature type="region of interest" description="Disordered" evidence="6">
    <location>
        <begin position="66"/>
        <end position="126"/>
    </location>
</feature>
<dbReference type="PROSITE" id="PS50048">
    <property type="entry name" value="ZN2_CY6_FUNGAL_2"/>
    <property type="match status" value="1"/>
</dbReference>
<evidence type="ECO:0000256" key="3">
    <source>
        <dbReference type="ARBA" id="ARBA00023125"/>
    </source>
</evidence>
<feature type="region of interest" description="Disordered" evidence="6">
    <location>
        <begin position="504"/>
        <end position="535"/>
    </location>
</feature>
<dbReference type="GO" id="GO:0003677">
    <property type="term" value="F:DNA binding"/>
    <property type="evidence" value="ECO:0007669"/>
    <property type="project" value="UniProtKB-KW"/>
</dbReference>
<evidence type="ECO:0000313" key="9">
    <source>
        <dbReference type="Proteomes" id="UP000054266"/>
    </source>
</evidence>
<name>A0A0D2CVV0_9EURO</name>
<evidence type="ECO:0000256" key="6">
    <source>
        <dbReference type="SAM" id="MobiDB-lite"/>
    </source>
</evidence>
<gene>
    <name evidence="8" type="ORF">PV04_05168</name>
</gene>
<dbReference type="GO" id="GO:0005634">
    <property type="term" value="C:nucleus"/>
    <property type="evidence" value="ECO:0007669"/>
    <property type="project" value="UniProtKB-SubCell"/>
</dbReference>
<dbReference type="GO" id="GO:0000981">
    <property type="term" value="F:DNA-binding transcription factor activity, RNA polymerase II-specific"/>
    <property type="evidence" value="ECO:0007669"/>
    <property type="project" value="InterPro"/>
</dbReference>
<keyword evidence="3" id="KW-0238">DNA-binding</keyword>
<dbReference type="EMBL" id="KN846958">
    <property type="protein sequence ID" value="KIW69286.1"/>
    <property type="molecule type" value="Genomic_DNA"/>
</dbReference>
<keyword evidence="4" id="KW-0804">Transcription</keyword>
<evidence type="ECO:0000256" key="1">
    <source>
        <dbReference type="ARBA" id="ARBA00004123"/>
    </source>
</evidence>
<keyword evidence="9" id="KW-1185">Reference proteome</keyword>
<feature type="domain" description="Zn(2)-C6 fungal-type" evidence="7">
    <location>
        <begin position="18"/>
        <end position="46"/>
    </location>
</feature>
<protein>
    <recommendedName>
        <fullName evidence="7">Zn(2)-C6 fungal-type domain-containing protein</fullName>
    </recommendedName>
</protein>
<dbReference type="Proteomes" id="UP000054266">
    <property type="component" value="Unassembled WGS sequence"/>
</dbReference>